<keyword evidence="4 7" id="KW-0425">Lantibiotic</keyword>
<evidence type="ECO:0000256" key="7">
    <source>
        <dbReference type="RuleBase" id="RU362078"/>
    </source>
</evidence>
<name>A0A5M9WVW5_PAEAM</name>
<keyword evidence="5 7" id="KW-0044">Antibiotic</keyword>
<gene>
    <name evidence="8" type="ORF">EC604_18120</name>
</gene>
<organism evidence="8 9">
    <name type="scientific">Paenibacillus amylolyticus</name>
    <dbReference type="NCBI Taxonomy" id="1451"/>
    <lineage>
        <taxon>Bacteria</taxon>
        <taxon>Bacillati</taxon>
        <taxon>Bacillota</taxon>
        <taxon>Bacilli</taxon>
        <taxon>Bacillales</taxon>
        <taxon>Paenibacillaceae</taxon>
        <taxon>Paenibacillus</taxon>
    </lineage>
</organism>
<dbReference type="GO" id="GO:0005102">
    <property type="term" value="F:signaling receptor binding"/>
    <property type="evidence" value="ECO:0007669"/>
    <property type="project" value="UniProtKB-KW"/>
</dbReference>
<evidence type="ECO:0000313" key="9">
    <source>
        <dbReference type="Proteomes" id="UP000323664"/>
    </source>
</evidence>
<sequence>MEVFSMKQFNLEALAAIEDISDDELMVVTGALAAIEDKKSGGVFCTVSHECHYNSVSPSSWLTCC</sequence>
<dbReference type="Pfam" id="PF04604">
    <property type="entry name" value="L_biotic_typeA"/>
    <property type="match status" value="1"/>
</dbReference>
<comment type="caution">
    <text evidence="8">The sequence shown here is derived from an EMBL/GenBank/DDBJ whole genome shotgun (WGS) entry which is preliminary data.</text>
</comment>
<comment type="PTM">
    <text evidence="7">Maturation of lantibiotics involves the enzymatic conversion of Thr, and Ser into dehydrated AA and the formation of thioether bonds with cysteine. This is followed by membrane translocation and cleavage of the modified precursor.</text>
</comment>
<comment type="similarity">
    <text evidence="1 7">Belongs to the type A lantibiotic family.</text>
</comment>
<dbReference type="InterPro" id="IPR007682">
    <property type="entry name" value="Lantibiotic_typ-A_Lactobact"/>
</dbReference>
<evidence type="ECO:0000256" key="6">
    <source>
        <dbReference type="ARBA" id="ARBA00023048"/>
    </source>
</evidence>
<evidence type="ECO:0000256" key="1">
    <source>
        <dbReference type="ARBA" id="ARBA00009379"/>
    </source>
</evidence>
<comment type="function">
    <text evidence="7">Lanthionine-containing peptide antibiotic (lantibiotic) active on Gram-positive bacteria. The bactericidal activity of lantibiotics is based on depolarization of energized bacterial cytoplasmic membranes, initiated by the formation of aqueous transmembrane pores.</text>
</comment>
<evidence type="ECO:0000256" key="3">
    <source>
        <dbReference type="ARBA" id="ARBA00022784"/>
    </source>
</evidence>
<keyword evidence="6 7" id="KW-0078">Bacteriocin</keyword>
<dbReference type="EMBL" id="RIAS01000010">
    <property type="protein sequence ID" value="KAA8785751.1"/>
    <property type="molecule type" value="Genomic_DNA"/>
</dbReference>
<protein>
    <recommendedName>
        <fullName evidence="7">Lantibiotic</fullName>
    </recommendedName>
</protein>
<accession>A0A5M9WVW5</accession>
<proteinExistence type="inferred from homology"/>
<evidence type="ECO:0000256" key="2">
    <source>
        <dbReference type="ARBA" id="ARBA00022529"/>
    </source>
</evidence>
<dbReference type="GO" id="GO:0042742">
    <property type="term" value="P:defense response to bacterium"/>
    <property type="evidence" value="ECO:0007669"/>
    <property type="project" value="UniProtKB-UniRule"/>
</dbReference>
<keyword evidence="2 7" id="KW-0929">Antimicrobial</keyword>
<dbReference type="AlphaFoldDB" id="A0A5M9WVW5"/>
<reference evidence="8 9" key="1">
    <citation type="journal article" date="2019" name="J. Ind. Microbiol. Biotechnol.">
        <title>Paenibacillus amylolyticus 27C64 has a diverse set of carbohydrate-active enzymes and complete pectin deconstruction system.</title>
        <authorList>
            <person name="Keggi C."/>
            <person name="Doran-Peterson J."/>
        </authorList>
    </citation>
    <scope>NUCLEOTIDE SEQUENCE [LARGE SCALE GENOMIC DNA]</scope>
    <source>
        <strain evidence="8 9">27C64</strain>
    </source>
</reference>
<dbReference type="Proteomes" id="UP000323664">
    <property type="component" value="Unassembled WGS sequence"/>
</dbReference>
<evidence type="ECO:0000256" key="5">
    <source>
        <dbReference type="ARBA" id="ARBA00023022"/>
    </source>
</evidence>
<dbReference type="GO" id="GO:0005576">
    <property type="term" value="C:extracellular region"/>
    <property type="evidence" value="ECO:0007669"/>
    <property type="project" value="InterPro"/>
</dbReference>
<dbReference type="GO" id="GO:0031640">
    <property type="term" value="P:killing of cells of another organism"/>
    <property type="evidence" value="ECO:0007669"/>
    <property type="project" value="UniProtKB-UniRule"/>
</dbReference>
<evidence type="ECO:0000313" key="8">
    <source>
        <dbReference type="EMBL" id="KAA8785751.1"/>
    </source>
</evidence>
<keyword evidence="3" id="KW-0883">Thioether bond</keyword>
<evidence type="ECO:0000256" key="4">
    <source>
        <dbReference type="ARBA" id="ARBA00022789"/>
    </source>
</evidence>